<dbReference type="PANTHER" id="PTHR11733:SF167">
    <property type="entry name" value="FI17812P1-RELATED"/>
    <property type="match status" value="1"/>
</dbReference>
<dbReference type="PRINTS" id="PR00786">
    <property type="entry name" value="NEPRILYSIN"/>
</dbReference>
<feature type="domain" description="Peptidase M13 N-terminal" evidence="9">
    <location>
        <begin position="31"/>
        <end position="373"/>
    </location>
</feature>
<dbReference type="GO" id="GO:0016485">
    <property type="term" value="P:protein processing"/>
    <property type="evidence" value="ECO:0007669"/>
    <property type="project" value="TreeGrafter"/>
</dbReference>
<accession>A0AAE0J2R7</accession>
<dbReference type="SUPFAM" id="SSF55486">
    <property type="entry name" value="Metalloproteases ('zincins'), catalytic domain"/>
    <property type="match status" value="1"/>
</dbReference>
<dbReference type="GO" id="GO:0046872">
    <property type="term" value="F:metal ion binding"/>
    <property type="evidence" value="ECO:0007669"/>
    <property type="project" value="UniProtKB-KW"/>
</dbReference>
<name>A0AAE0J2R7_9PEZI</name>
<dbReference type="CDD" id="cd08662">
    <property type="entry name" value="M13"/>
    <property type="match status" value="1"/>
</dbReference>
<dbReference type="Gene3D" id="3.40.390.10">
    <property type="entry name" value="Collagenase (Catalytic Domain)"/>
    <property type="match status" value="1"/>
</dbReference>
<dbReference type="Gene3D" id="1.10.1380.10">
    <property type="entry name" value="Neutral endopeptidase , domain2"/>
    <property type="match status" value="1"/>
</dbReference>
<dbReference type="InterPro" id="IPR008753">
    <property type="entry name" value="Peptidase_M13_N"/>
</dbReference>
<evidence type="ECO:0000256" key="6">
    <source>
        <dbReference type="ARBA" id="ARBA00022833"/>
    </source>
</evidence>
<proteinExistence type="inferred from homology"/>
<evidence type="ECO:0000256" key="1">
    <source>
        <dbReference type="ARBA" id="ARBA00001947"/>
    </source>
</evidence>
<evidence type="ECO:0000313" key="10">
    <source>
        <dbReference type="EMBL" id="KAK3335872.1"/>
    </source>
</evidence>
<dbReference type="Proteomes" id="UP001286456">
    <property type="component" value="Unassembled WGS sequence"/>
</dbReference>
<dbReference type="Pfam" id="PF05649">
    <property type="entry name" value="Peptidase_M13_N"/>
    <property type="match status" value="1"/>
</dbReference>
<comment type="similarity">
    <text evidence="2">Belongs to the peptidase M13 family.</text>
</comment>
<dbReference type="InterPro" id="IPR000718">
    <property type="entry name" value="Peptidase_M13"/>
</dbReference>
<dbReference type="InterPro" id="IPR018497">
    <property type="entry name" value="Peptidase_M13_C"/>
</dbReference>
<gene>
    <name evidence="10" type="ORF">B0T19DRAFT_471055</name>
</gene>
<comment type="cofactor">
    <cofactor evidence="1">
        <name>Zn(2+)</name>
        <dbReference type="ChEBI" id="CHEBI:29105"/>
    </cofactor>
</comment>
<dbReference type="EMBL" id="JAUEPO010000001">
    <property type="protein sequence ID" value="KAK3335872.1"/>
    <property type="molecule type" value="Genomic_DNA"/>
</dbReference>
<evidence type="ECO:0008006" key="12">
    <source>
        <dbReference type="Google" id="ProtNLM"/>
    </source>
</evidence>
<keyword evidence="6" id="KW-0862">Zinc</keyword>
<protein>
    <recommendedName>
        <fullName evidence="12">Zincin</fullName>
    </recommendedName>
</protein>
<keyword evidence="5" id="KW-0378">Hydrolase</keyword>
<dbReference type="GO" id="GO:0004222">
    <property type="term" value="F:metalloendopeptidase activity"/>
    <property type="evidence" value="ECO:0007669"/>
    <property type="project" value="InterPro"/>
</dbReference>
<dbReference type="InterPro" id="IPR042089">
    <property type="entry name" value="Peptidase_M13_dom_2"/>
</dbReference>
<evidence type="ECO:0000256" key="2">
    <source>
        <dbReference type="ARBA" id="ARBA00007357"/>
    </source>
</evidence>
<keyword evidence="7" id="KW-0482">Metalloprotease</keyword>
<sequence length="639" mass="70440">MRTILEKDYQGVSNYTAVQARCHLANRQVSVDEENFRLIKTSYDACMDVKSIKEADVTPIVSLLDDLHAIWPFTGGNLTSPPTSDEDWASFSEAVLFLEKLDIHTNQTIITVEPAVYSLPSYDNKDTVGDYTVAIAQALLGVGLPGNFTEEEATSLASGIADLEASLNLERLTLLQMLQTEQAPAVEDGLPVNYQPDGSVLISPEVIAKYAPVLGIDAVVKGLVPSDYQLQNISLRLSTPGLYANIPEIVSGTPKSVLQSWIAWRTISVLAPIVESDSLAAWKKLGNVKVNTSKERWRTCIKDVVDPQWKYITGHFYLDANFNDKTRNLADEMATQIRSEFIDRIKTLPWMSDEVKALATQKVKNMKQFIAYPSSPALDIKSPESLATFYAGRNASADYFATTISFNRWNVARKWGQLTKPINPDELDDGSTVISVGANFLQAGNNIHVMTGIMELPSFSYDLPSYANFGGMGAVLGHEMVHGFDNTGRNFNQDGALSVWWDNSTISEFENRTQCFVNQYSSYRIEGPQGIANISGAVTPGENIADAGGLRAAYDTWKKLRADGKSNDWTIPGLEDFTPEQLFFIFYGNLWCSSETPAQVDLANPHSPGPIRIIGGVDNSAAFREAFSCPSKKPTCELW</sequence>
<keyword evidence="3" id="KW-0645">Protease</keyword>
<organism evidence="10 11">
    <name type="scientific">Cercophora scortea</name>
    <dbReference type="NCBI Taxonomy" id="314031"/>
    <lineage>
        <taxon>Eukaryota</taxon>
        <taxon>Fungi</taxon>
        <taxon>Dikarya</taxon>
        <taxon>Ascomycota</taxon>
        <taxon>Pezizomycotina</taxon>
        <taxon>Sordariomycetes</taxon>
        <taxon>Sordariomycetidae</taxon>
        <taxon>Sordariales</taxon>
        <taxon>Lasiosphaeriaceae</taxon>
        <taxon>Cercophora</taxon>
    </lineage>
</organism>
<evidence type="ECO:0000313" key="11">
    <source>
        <dbReference type="Proteomes" id="UP001286456"/>
    </source>
</evidence>
<dbReference type="PROSITE" id="PS51885">
    <property type="entry name" value="NEPRILYSIN"/>
    <property type="match status" value="1"/>
</dbReference>
<dbReference type="Pfam" id="PF01431">
    <property type="entry name" value="Peptidase_M13"/>
    <property type="match status" value="1"/>
</dbReference>
<evidence type="ECO:0000256" key="4">
    <source>
        <dbReference type="ARBA" id="ARBA00022723"/>
    </source>
</evidence>
<reference evidence="10" key="2">
    <citation type="submission" date="2023-06" db="EMBL/GenBank/DDBJ databases">
        <authorList>
            <consortium name="Lawrence Berkeley National Laboratory"/>
            <person name="Haridas S."/>
            <person name="Hensen N."/>
            <person name="Bonometti L."/>
            <person name="Westerberg I."/>
            <person name="Brannstrom I.O."/>
            <person name="Guillou S."/>
            <person name="Cros-Aarteil S."/>
            <person name="Calhoun S."/>
            <person name="Kuo A."/>
            <person name="Mondo S."/>
            <person name="Pangilinan J."/>
            <person name="Riley R."/>
            <person name="Labutti K."/>
            <person name="Andreopoulos B."/>
            <person name="Lipzen A."/>
            <person name="Chen C."/>
            <person name="Yanf M."/>
            <person name="Daum C."/>
            <person name="Ng V."/>
            <person name="Clum A."/>
            <person name="Steindorff A."/>
            <person name="Ohm R."/>
            <person name="Martin F."/>
            <person name="Silar P."/>
            <person name="Natvig D."/>
            <person name="Lalanne C."/>
            <person name="Gautier V."/>
            <person name="Ament-Velasquez S.L."/>
            <person name="Kruys A."/>
            <person name="Hutchinson M.I."/>
            <person name="Powell A.J."/>
            <person name="Barry K."/>
            <person name="Miller A.N."/>
            <person name="Grigoriev I.V."/>
            <person name="Debuchy R."/>
            <person name="Gladieux P."/>
            <person name="Thoren M.H."/>
            <person name="Johannesson H."/>
        </authorList>
    </citation>
    <scope>NUCLEOTIDE SEQUENCE</scope>
    <source>
        <strain evidence="10">SMH4131-1</strain>
    </source>
</reference>
<reference evidence="10" key="1">
    <citation type="journal article" date="2023" name="Mol. Phylogenet. Evol.">
        <title>Genome-scale phylogeny and comparative genomics of the fungal order Sordariales.</title>
        <authorList>
            <person name="Hensen N."/>
            <person name="Bonometti L."/>
            <person name="Westerberg I."/>
            <person name="Brannstrom I.O."/>
            <person name="Guillou S."/>
            <person name="Cros-Aarteil S."/>
            <person name="Calhoun S."/>
            <person name="Haridas S."/>
            <person name="Kuo A."/>
            <person name="Mondo S."/>
            <person name="Pangilinan J."/>
            <person name="Riley R."/>
            <person name="LaButti K."/>
            <person name="Andreopoulos B."/>
            <person name="Lipzen A."/>
            <person name="Chen C."/>
            <person name="Yan M."/>
            <person name="Daum C."/>
            <person name="Ng V."/>
            <person name="Clum A."/>
            <person name="Steindorff A."/>
            <person name="Ohm R.A."/>
            <person name="Martin F."/>
            <person name="Silar P."/>
            <person name="Natvig D.O."/>
            <person name="Lalanne C."/>
            <person name="Gautier V."/>
            <person name="Ament-Velasquez S.L."/>
            <person name="Kruys A."/>
            <person name="Hutchinson M.I."/>
            <person name="Powell A.J."/>
            <person name="Barry K."/>
            <person name="Miller A.N."/>
            <person name="Grigoriev I.V."/>
            <person name="Debuchy R."/>
            <person name="Gladieux P."/>
            <person name="Hiltunen Thoren M."/>
            <person name="Johannesson H."/>
        </authorList>
    </citation>
    <scope>NUCLEOTIDE SEQUENCE</scope>
    <source>
        <strain evidence="10">SMH4131-1</strain>
    </source>
</reference>
<keyword evidence="4" id="KW-0479">Metal-binding</keyword>
<dbReference type="PANTHER" id="PTHR11733">
    <property type="entry name" value="ZINC METALLOPROTEASE FAMILY M13 NEPRILYSIN-RELATED"/>
    <property type="match status" value="1"/>
</dbReference>
<evidence type="ECO:0000256" key="3">
    <source>
        <dbReference type="ARBA" id="ARBA00022670"/>
    </source>
</evidence>
<evidence type="ECO:0000259" key="9">
    <source>
        <dbReference type="Pfam" id="PF05649"/>
    </source>
</evidence>
<dbReference type="InterPro" id="IPR024079">
    <property type="entry name" value="MetalloPept_cat_dom_sf"/>
</dbReference>
<evidence type="ECO:0000259" key="8">
    <source>
        <dbReference type="Pfam" id="PF01431"/>
    </source>
</evidence>
<feature type="domain" description="Peptidase M13 C-terminal" evidence="8">
    <location>
        <begin position="444"/>
        <end position="633"/>
    </location>
</feature>
<keyword evidence="11" id="KW-1185">Reference proteome</keyword>
<evidence type="ECO:0000256" key="5">
    <source>
        <dbReference type="ARBA" id="ARBA00022801"/>
    </source>
</evidence>
<comment type="caution">
    <text evidence="10">The sequence shown here is derived from an EMBL/GenBank/DDBJ whole genome shotgun (WGS) entry which is preliminary data.</text>
</comment>
<dbReference type="AlphaFoldDB" id="A0AAE0J2R7"/>
<evidence type="ECO:0000256" key="7">
    <source>
        <dbReference type="ARBA" id="ARBA00023049"/>
    </source>
</evidence>
<dbReference type="GO" id="GO:0005886">
    <property type="term" value="C:plasma membrane"/>
    <property type="evidence" value="ECO:0007669"/>
    <property type="project" value="TreeGrafter"/>
</dbReference>